<organism evidence="3 4">
    <name type="scientific">Alteriqipengyuania abyssalis</name>
    <dbReference type="NCBI Taxonomy" id="2860200"/>
    <lineage>
        <taxon>Bacteria</taxon>
        <taxon>Pseudomonadati</taxon>
        <taxon>Pseudomonadota</taxon>
        <taxon>Alphaproteobacteria</taxon>
        <taxon>Sphingomonadales</taxon>
        <taxon>Erythrobacteraceae</taxon>
        <taxon>Alteriqipengyuania</taxon>
    </lineage>
</organism>
<name>A0ABS7PFF3_9SPHN</name>
<dbReference type="Gene3D" id="3.40.50.720">
    <property type="entry name" value="NAD(P)-binding Rossmann-like Domain"/>
    <property type="match status" value="1"/>
</dbReference>
<dbReference type="InterPro" id="IPR002347">
    <property type="entry name" value="SDR_fam"/>
</dbReference>
<dbReference type="Pfam" id="PF13561">
    <property type="entry name" value="adh_short_C2"/>
    <property type="match status" value="1"/>
</dbReference>
<dbReference type="InterPro" id="IPR036291">
    <property type="entry name" value="NAD(P)-bd_dom_sf"/>
</dbReference>
<dbReference type="RefSeq" id="WP_222825220.1">
    <property type="nucleotide sequence ID" value="NZ_JAHWXP010000003.1"/>
</dbReference>
<proteinExistence type="inferred from homology"/>
<dbReference type="EMBL" id="JAHWXP010000003">
    <property type="protein sequence ID" value="MBY8337701.1"/>
    <property type="molecule type" value="Genomic_DNA"/>
</dbReference>
<gene>
    <name evidence="3" type="ORF">KYN89_11675</name>
</gene>
<evidence type="ECO:0000313" key="4">
    <source>
        <dbReference type="Proteomes" id="UP000759298"/>
    </source>
</evidence>
<evidence type="ECO:0000256" key="1">
    <source>
        <dbReference type="ARBA" id="ARBA00006484"/>
    </source>
</evidence>
<accession>A0ABS7PFF3</accession>
<keyword evidence="4" id="KW-1185">Reference proteome</keyword>
<evidence type="ECO:0000313" key="3">
    <source>
        <dbReference type="EMBL" id="MBY8337701.1"/>
    </source>
</evidence>
<keyword evidence="2" id="KW-0560">Oxidoreductase</keyword>
<dbReference type="SUPFAM" id="SSF51735">
    <property type="entry name" value="NAD(P)-binding Rossmann-fold domains"/>
    <property type="match status" value="1"/>
</dbReference>
<dbReference type="PANTHER" id="PTHR24321">
    <property type="entry name" value="DEHYDROGENASES, SHORT CHAIN"/>
    <property type="match status" value="1"/>
</dbReference>
<dbReference type="PROSITE" id="PS00061">
    <property type="entry name" value="ADH_SHORT"/>
    <property type="match status" value="1"/>
</dbReference>
<dbReference type="PRINTS" id="PR00081">
    <property type="entry name" value="GDHRDH"/>
</dbReference>
<evidence type="ECO:0000256" key="2">
    <source>
        <dbReference type="ARBA" id="ARBA00023002"/>
    </source>
</evidence>
<comment type="similarity">
    <text evidence="1">Belongs to the short-chain dehydrogenases/reductases (SDR) family.</text>
</comment>
<sequence length="260" mass="26841">MTERLAGKVALVTGGTSGIGAGTVARLRNDGAQVFFTGRNEDAGREIAGQTGATFIRHEVSDVDGWADVIAQIRDALGRLDIAFANAGMERGDGSVEDISLDGWNGILAVNQTGVMLTVQHAIRAMRDNPDGPTGSIIINSSMNANRAMGNFVAYSVTKAAVVALAKSAAIHCGNQGYKIRVNAILPGVVETALISNLIASNENPDAMRAGYAGMSPLKRMGEVEEIAALVSFLGSDEAAFISGADLTIDGASTAGMMGL</sequence>
<comment type="caution">
    <text evidence="3">The sequence shown here is derived from an EMBL/GenBank/DDBJ whole genome shotgun (WGS) entry which is preliminary data.</text>
</comment>
<dbReference type="Proteomes" id="UP000759298">
    <property type="component" value="Unassembled WGS sequence"/>
</dbReference>
<reference evidence="3 4" key="1">
    <citation type="submission" date="2021-07" db="EMBL/GenBank/DDBJ databases">
        <title>Alteriqipengyuania abyssalis NZ-12B nov, sp.nov isolated from deep sea sponge in pacific ocean.</title>
        <authorList>
            <person name="Tareen S."/>
            <person name="Wink J."/>
        </authorList>
    </citation>
    <scope>NUCLEOTIDE SEQUENCE [LARGE SCALE GENOMIC DNA]</scope>
    <source>
        <strain evidence="3 4">NZ-12B</strain>
    </source>
</reference>
<dbReference type="PANTHER" id="PTHR24321:SF15">
    <property type="entry name" value="OXIDOREDUCTASE UCPA"/>
    <property type="match status" value="1"/>
</dbReference>
<protein>
    <submittedName>
        <fullName evidence="3">SDR family oxidoreductase</fullName>
    </submittedName>
</protein>
<dbReference type="InterPro" id="IPR020904">
    <property type="entry name" value="Sc_DH/Rdtase_CS"/>
</dbReference>